<feature type="region of interest" description="Disordered" evidence="1">
    <location>
        <begin position="1"/>
        <end position="84"/>
    </location>
</feature>
<evidence type="ECO:0000313" key="3">
    <source>
        <dbReference type="Proteomes" id="UP001054945"/>
    </source>
</evidence>
<keyword evidence="3" id="KW-1185">Reference proteome</keyword>
<name>A0AAV4PJF0_CAEEX</name>
<accession>A0AAV4PJF0</accession>
<sequence>MAKTGGGPESKESPSRSASKDSPFSPGKGRPPVARLVLSRWQMGGRHAGKRAADGIDPPPAPDVFSITPPHSSQSPTTFSGNRRPRKRVILTMVIANVLRLYPAFAVDGAAVNALLEQN</sequence>
<evidence type="ECO:0000256" key="1">
    <source>
        <dbReference type="SAM" id="MobiDB-lite"/>
    </source>
</evidence>
<dbReference type="Proteomes" id="UP001054945">
    <property type="component" value="Unassembled WGS sequence"/>
</dbReference>
<proteinExistence type="predicted"/>
<organism evidence="2 3">
    <name type="scientific">Caerostris extrusa</name>
    <name type="common">Bark spider</name>
    <name type="synonym">Caerostris bankana</name>
    <dbReference type="NCBI Taxonomy" id="172846"/>
    <lineage>
        <taxon>Eukaryota</taxon>
        <taxon>Metazoa</taxon>
        <taxon>Ecdysozoa</taxon>
        <taxon>Arthropoda</taxon>
        <taxon>Chelicerata</taxon>
        <taxon>Arachnida</taxon>
        <taxon>Araneae</taxon>
        <taxon>Araneomorphae</taxon>
        <taxon>Entelegynae</taxon>
        <taxon>Araneoidea</taxon>
        <taxon>Araneidae</taxon>
        <taxon>Caerostris</taxon>
    </lineage>
</organism>
<evidence type="ECO:0000313" key="2">
    <source>
        <dbReference type="EMBL" id="GIX96231.1"/>
    </source>
</evidence>
<gene>
    <name evidence="2" type="ORF">CEXT_214681</name>
</gene>
<dbReference type="EMBL" id="BPLR01004620">
    <property type="protein sequence ID" value="GIX96231.1"/>
    <property type="molecule type" value="Genomic_DNA"/>
</dbReference>
<reference evidence="2 3" key="1">
    <citation type="submission" date="2021-06" db="EMBL/GenBank/DDBJ databases">
        <title>Caerostris extrusa draft genome.</title>
        <authorList>
            <person name="Kono N."/>
            <person name="Arakawa K."/>
        </authorList>
    </citation>
    <scope>NUCLEOTIDE SEQUENCE [LARGE SCALE GENOMIC DNA]</scope>
</reference>
<protein>
    <submittedName>
        <fullName evidence="2">Uncharacterized protein</fullName>
    </submittedName>
</protein>
<feature type="compositionally biased region" description="Polar residues" evidence="1">
    <location>
        <begin position="69"/>
        <end position="81"/>
    </location>
</feature>
<dbReference type="AlphaFoldDB" id="A0AAV4PJF0"/>
<comment type="caution">
    <text evidence="2">The sequence shown here is derived from an EMBL/GenBank/DDBJ whole genome shotgun (WGS) entry which is preliminary data.</text>
</comment>